<dbReference type="KEGG" id="pvp:111734598"/>
<keyword evidence="3" id="KW-1185">Reference proteome</keyword>
<dbReference type="OrthoDB" id="63533at2759"/>
<keyword evidence="1" id="KW-0547">Nucleotide-binding</keyword>
<dbReference type="GeneID" id="111734598"/>
<dbReference type="Pfam" id="PF00071">
    <property type="entry name" value="Ras"/>
    <property type="match status" value="1"/>
</dbReference>
<proteinExistence type="predicted"/>
<dbReference type="SMART" id="SM00175">
    <property type="entry name" value="RAB"/>
    <property type="match status" value="1"/>
</dbReference>
<accession>A0A6P6C536</accession>
<protein>
    <submittedName>
        <fullName evidence="4">Ras-related protein Rab-17-like</fullName>
    </submittedName>
</protein>
<reference evidence="4" key="1">
    <citation type="submission" date="2025-08" db="UniProtKB">
        <authorList>
            <consortium name="RefSeq"/>
        </authorList>
    </citation>
    <scope>IDENTIFICATION</scope>
    <source>
        <tissue evidence="4">Kidney</tissue>
    </source>
</reference>
<dbReference type="Proteomes" id="UP000515202">
    <property type="component" value="Unplaced"/>
</dbReference>
<dbReference type="InterPro" id="IPR050227">
    <property type="entry name" value="Rab"/>
</dbReference>
<name>A0A6P6C536_PTEVA</name>
<dbReference type="InterPro" id="IPR001806">
    <property type="entry name" value="Small_GTPase"/>
</dbReference>
<feature type="non-terminal residue" evidence="4">
    <location>
        <position position="71"/>
    </location>
</feature>
<dbReference type="GO" id="GO:0005525">
    <property type="term" value="F:GTP binding"/>
    <property type="evidence" value="ECO:0007669"/>
    <property type="project" value="UniProtKB-KW"/>
</dbReference>
<dbReference type="Gene3D" id="3.40.50.300">
    <property type="entry name" value="P-loop containing nucleotide triphosphate hydrolases"/>
    <property type="match status" value="1"/>
</dbReference>
<dbReference type="InterPro" id="IPR027417">
    <property type="entry name" value="P-loop_NTPase"/>
</dbReference>
<dbReference type="RefSeq" id="XP_023382459.1">
    <property type="nucleotide sequence ID" value="XM_023526691.1"/>
</dbReference>
<sequence>LVLLGGGSVGKSSLALRFAKGDFKSILPTDSFCKAQQWLKELEKELPLGDVVVMLVGNKTDLGEEREVSVE</sequence>
<evidence type="ECO:0000256" key="1">
    <source>
        <dbReference type="ARBA" id="ARBA00022741"/>
    </source>
</evidence>
<dbReference type="SUPFAM" id="SSF52540">
    <property type="entry name" value="P-loop containing nucleoside triphosphate hydrolases"/>
    <property type="match status" value="1"/>
</dbReference>
<feature type="non-terminal residue" evidence="4">
    <location>
        <position position="1"/>
    </location>
</feature>
<evidence type="ECO:0000313" key="3">
    <source>
        <dbReference type="Proteomes" id="UP000515202"/>
    </source>
</evidence>
<organism evidence="3 4">
    <name type="scientific">Pteropus vampyrus</name>
    <name type="common">Large flying fox</name>
    <dbReference type="NCBI Taxonomy" id="132908"/>
    <lineage>
        <taxon>Eukaryota</taxon>
        <taxon>Metazoa</taxon>
        <taxon>Chordata</taxon>
        <taxon>Craniata</taxon>
        <taxon>Vertebrata</taxon>
        <taxon>Euteleostomi</taxon>
        <taxon>Mammalia</taxon>
        <taxon>Eutheria</taxon>
        <taxon>Laurasiatheria</taxon>
        <taxon>Chiroptera</taxon>
        <taxon>Yinpterochiroptera</taxon>
        <taxon>Pteropodoidea</taxon>
        <taxon>Pteropodidae</taxon>
        <taxon>Pteropodinae</taxon>
        <taxon>Pteropus</taxon>
    </lineage>
</organism>
<gene>
    <name evidence="4" type="primary">LOC111734598</name>
</gene>
<dbReference type="GO" id="GO:0003924">
    <property type="term" value="F:GTPase activity"/>
    <property type="evidence" value="ECO:0007669"/>
    <property type="project" value="InterPro"/>
</dbReference>
<evidence type="ECO:0000313" key="4">
    <source>
        <dbReference type="RefSeq" id="XP_023382459.1"/>
    </source>
</evidence>
<evidence type="ECO:0000256" key="2">
    <source>
        <dbReference type="ARBA" id="ARBA00023134"/>
    </source>
</evidence>
<dbReference type="PANTHER" id="PTHR47977">
    <property type="entry name" value="RAS-RELATED PROTEIN RAB"/>
    <property type="match status" value="1"/>
</dbReference>
<keyword evidence="2" id="KW-0342">GTP-binding</keyword>
<dbReference type="AlphaFoldDB" id="A0A6P6C536"/>